<dbReference type="RefSeq" id="WP_034715217.1">
    <property type="nucleotide sequence ID" value="NZ_AWQS01000042.1"/>
</dbReference>
<accession>W9GP11</accession>
<gene>
    <name evidence="2" type="ORF">N864_20345</name>
</gene>
<protein>
    <recommendedName>
        <fullName evidence="1">YdhG-like domain-containing protein</fullName>
    </recommendedName>
</protein>
<dbReference type="SUPFAM" id="SSF159888">
    <property type="entry name" value="YdhG-like"/>
    <property type="match status" value="1"/>
</dbReference>
<feature type="domain" description="YdhG-like" evidence="1">
    <location>
        <begin position="16"/>
        <end position="107"/>
    </location>
</feature>
<proteinExistence type="predicted"/>
<comment type="caution">
    <text evidence="2">The sequence shown here is derived from an EMBL/GenBank/DDBJ whole genome shotgun (WGS) entry which is preliminary data.</text>
</comment>
<evidence type="ECO:0000313" key="3">
    <source>
        <dbReference type="Proteomes" id="UP000019494"/>
    </source>
</evidence>
<evidence type="ECO:0000313" key="2">
    <source>
        <dbReference type="EMBL" id="EWT06543.1"/>
    </source>
</evidence>
<evidence type="ECO:0000259" key="1">
    <source>
        <dbReference type="Pfam" id="PF08818"/>
    </source>
</evidence>
<dbReference type="EMBL" id="AWQS01000042">
    <property type="protein sequence ID" value="EWT06543.1"/>
    <property type="molecule type" value="Genomic_DNA"/>
</dbReference>
<dbReference type="Pfam" id="PF08818">
    <property type="entry name" value="DUF1801"/>
    <property type="match status" value="1"/>
</dbReference>
<dbReference type="Proteomes" id="UP000019494">
    <property type="component" value="Unassembled WGS sequence"/>
</dbReference>
<keyword evidence="3" id="KW-1185">Reference proteome</keyword>
<reference evidence="3" key="1">
    <citation type="submission" date="2013-08" db="EMBL/GenBank/DDBJ databases">
        <title>Intrasporangium oryzae NRRL B-24470.</title>
        <authorList>
            <person name="Liu H."/>
            <person name="Wang G."/>
        </authorList>
    </citation>
    <scope>NUCLEOTIDE SEQUENCE [LARGE SCALE GENOMIC DNA]</scope>
    <source>
        <strain evidence="3">Q5-1</strain>
    </source>
</reference>
<dbReference type="AlphaFoldDB" id="W9GP11"/>
<sequence>MGTVTDYLAGMDDEARRAALEHVVEVARALVPDAEEGTSYGMPALLHRGKPLVAAVATKQHLSLYPFSGAVVEAVAPDLAGFSLSRGTIRFDADRPIPDAVLRQVVELRRREIDARA</sequence>
<organism evidence="2 3">
    <name type="scientific">Intrasporangium chromatireducens Q5-1</name>
    <dbReference type="NCBI Taxonomy" id="584657"/>
    <lineage>
        <taxon>Bacteria</taxon>
        <taxon>Bacillati</taxon>
        <taxon>Actinomycetota</taxon>
        <taxon>Actinomycetes</taxon>
        <taxon>Micrococcales</taxon>
        <taxon>Intrasporangiaceae</taxon>
        <taxon>Intrasporangium</taxon>
    </lineage>
</organism>
<name>W9GP11_9MICO</name>
<dbReference type="Gene3D" id="3.90.1150.200">
    <property type="match status" value="1"/>
</dbReference>
<dbReference type="InterPro" id="IPR014922">
    <property type="entry name" value="YdhG-like"/>
</dbReference>